<evidence type="ECO:0000259" key="6">
    <source>
        <dbReference type="PROSITE" id="PS50893"/>
    </source>
</evidence>
<keyword evidence="2 5" id="KW-0812">Transmembrane</keyword>
<keyword evidence="8" id="KW-0067">ATP-binding</keyword>
<accession>A0ABP7BX67</accession>
<keyword evidence="8" id="KW-0547">Nucleotide-binding</keyword>
<dbReference type="PROSITE" id="PS50893">
    <property type="entry name" value="ABC_TRANSPORTER_2"/>
    <property type="match status" value="1"/>
</dbReference>
<keyword evidence="4 5" id="KW-0472">Membrane</keyword>
<dbReference type="SUPFAM" id="SSF90123">
    <property type="entry name" value="ABC transporter transmembrane region"/>
    <property type="match status" value="1"/>
</dbReference>
<comment type="subcellular location">
    <subcellularLocation>
        <location evidence="1">Cell membrane</location>
        <topology evidence="1">Multi-pass membrane protein</topology>
    </subcellularLocation>
</comment>
<organism evidence="8 9">
    <name type="scientific">Lentzea roselyniae</name>
    <dbReference type="NCBI Taxonomy" id="531940"/>
    <lineage>
        <taxon>Bacteria</taxon>
        <taxon>Bacillati</taxon>
        <taxon>Actinomycetota</taxon>
        <taxon>Actinomycetes</taxon>
        <taxon>Pseudonocardiales</taxon>
        <taxon>Pseudonocardiaceae</taxon>
        <taxon>Lentzea</taxon>
    </lineage>
</organism>
<dbReference type="PANTHER" id="PTHR43394:SF1">
    <property type="entry name" value="ATP-BINDING CASSETTE SUB-FAMILY B MEMBER 10, MITOCHONDRIAL"/>
    <property type="match status" value="1"/>
</dbReference>
<feature type="transmembrane region" description="Helical" evidence="5">
    <location>
        <begin position="292"/>
        <end position="313"/>
    </location>
</feature>
<dbReference type="InterPro" id="IPR039421">
    <property type="entry name" value="Type_1_exporter"/>
</dbReference>
<feature type="transmembrane region" description="Helical" evidence="5">
    <location>
        <begin position="31"/>
        <end position="49"/>
    </location>
</feature>
<dbReference type="InterPro" id="IPR003439">
    <property type="entry name" value="ABC_transporter-like_ATP-bd"/>
</dbReference>
<dbReference type="InterPro" id="IPR011527">
    <property type="entry name" value="ABC1_TM_dom"/>
</dbReference>
<dbReference type="PROSITE" id="PS00211">
    <property type="entry name" value="ABC_TRANSPORTER_1"/>
    <property type="match status" value="1"/>
</dbReference>
<evidence type="ECO:0000256" key="2">
    <source>
        <dbReference type="ARBA" id="ARBA00022692"/>
    </source>
</evidence>
<feature type="transmembrane region" description="Helical" evidence="5">
    <location>
        <begin position="258"/>
        <end position="280"/>
    </location>
</feature>
<feature type="transmembrane region" description="Helical" evidence="5">
    <location>
        <begin position="155"/>
        <end position="186"/>
    </location>
</feature>
<dbReference type="GO" id="GO:0005524">
    <property type="term" value="F:ATP binding"/>
    <property type="evidence" value="ECO:0007669"/>
    <property type="project" value="UniProtKB-KW"/>
</dbReference>
<dbReference type="Gene3D" id="1.20.1560.10">
    <property type="entry name" value="ABC transporter type 1, transmembrane domain"/>
    <property type="match status" value="1"/>
</dbReference>
<evidence type="ECO:0000256" key="4">
    <source>
        <dbReference type="ARBA" id="ARBA00023136"/>
    </source>
</evidence>
<comment type="caution">
    <text evidence="8">The sequence shown here is derived from an EMBL/GenBank/DDBJ whole genome shotgun (WGS) entry which is preliminary data.</text>
</comment>
<evidence type="ECO:0000256" key="5">
    <source>
        <dbReference type="SAM" id="Phobius"/>
    </source>
</evidence>
<keyword evidence="9" id="KW-1185">Reference proteome</keyword>
<evidence type="ECO:0000313" key="8">
    <source>
        <dbReference type="EMBL" id="GAA3669991.1"/>
    </source>
</evidence>
<dbReference type="EMBL" id="BAABBE010000023">
    <property type="protein sequence ID" value="GAA3669991.1"/>
    <property type="molecule type" value="Genomic_DNA"/>
</dbReference>
<feature type="domain" description="ABC transmembrane type-1" evidence="7">
    <location>
        <begin position="48"/>
        <end position="315"/>
    </location>
</feature>
<dbReference type="Pfam" id="PF00664">
    <property type="entry name" value="ABC_membrane"/>
    <property type="match status" value="1"/>
</dbReference>
<keyword evidence="3 5" id="KW-1133">Transmembrane helix</keyword>
<sequence>MSRHAPHDDPGTPDTRSPWRYLWWLVEMQRWRVLAGACWGSLWMCGLILPPYLIARAIEEGLRGGSRTALVWWCVALVVVAGVLALLGVARHRTMTLVRTDASLRTAQVVVRHVTALGGVVRRRLSTGELTYLQNGDTARIAHALTSTGPGVGAVIAYAVTAVLLVRISVLVAVVVLLGVPVLALVTGPVMRRLHAVEAGYRHSQGELTSRAGDIVAGLRVLSGIGGKPAFEERFRAMSRAVLKDGYRVSGWLSWVQALTWGLPSLFLAVVTWIVARMAVTGAITVPEMLAVYLYVTTLIVPVSFFMEGADAIPRALVSARRVIDVLRLRPEAGAAGEPLAVQDGVLTVVVSANSTLARDAVERLPGVVADNDDYLFRGTVREAVSVAEHDEIDLEQAVWAAAAVDVVEALPDGLDSRLEAQGRNVSGGQRQRLRLVRALLSEPDLLVLVEPTSALDTVTEAAVVKRVKEARFGRTTVVVSSSPLWVGQADRVVHLDPSGVQGELEESR</sequence>
<dbReference type="Gene3D" id="3.40.50.300">
    <property type="entry name" value="P-loop containing nucleotide triphosphate hydrolases"/>
    <property type="match status" value="1"/>
</dbReference>
<dbReference type="SUPFAM" id="SSF52540">
    <property type="entry name" value="P-loop containing nucleoside triphosphate hydrolases"/>
    <property type="match status" value="1"/>
</dbReference>
<feature type="transmembrane region" description="Helical" evidence="5">
    <location>
        <begin position="70"/>
        <end position="90"/>
    </location>
</feature>
<evidence type="ECO:0000313" key="9">
    <source>
        <dbReference type="Proteomes" id="UP001500711"/>
    </source>
</evidence>
<name>A0ABP7BX67_9PSEU</name>
<dbReference type="InterPro" id="IPR036640">
    <property type="entry name" value="ABC1_TM_sf"/>
</dbReference>
<gene>
    <name evidence="8" type="ORF">GCM10022267_65980</name>
</gene>
<feature type="domain" description="ABC transporter" evidence="6">
    <location>
        <begin position="284"/>
        <end position="509"/>
    </location>
</feature>
<dbReference type="Proteomes" id="UP001500711">
    <property type="component" value="Unassembled WGS sequence"/>
</dbReference>
<evidence type="ECO:0000256" key="1">
    <source>
        <dbReference type="ARBA" id="ARBA00004651"/>
    </source>
</evidence>
<dbReference type="InterPro" id="IPR027417">
    <property type="entry name" value="P-loop_NTPase"/>
</dbReference>
<dbReference type="RefSeq" id="WP_346134262.1">
    <property type="nucleotide sequence ID" value="NZ_BAABBE010000023.1"/>
</dbReference>
<protein>
    <submittedName>
        <fullName evidence="8">ABC transporter ATP-binding protein</fullName>
    </submittedName>
</protein>
<dbReference type="Pfam" id="PF00005">
    <property type="entry name" value="ABC_tran"/>
    <property type="match status" value="1"/>
</dbReference>
<evidence type="ECO:0000256" key="3">
    <source>
        <dbReference type="ARBA" id="ARBA00022989"/>
    </source>
</evidence>
<dbReference type="PROSITE" id="PS50929">
    <property type="entry name" value="ABC_TM1F"/>
    <property type="match status" value="1"/>
</dbReference>
<dbReference type="InterPro" id="IPR017871">
    <property type="entry name" value="ABC_transporter-like_CS"/>
</dbReference>
<reference evidence="9" key="1">
    <citation type="journal article" date="2019" name="Int. J. Syst. Evol. Microbiol.">
        <title>The Global Catalogue of Microorganisms (GCM) 10K type strain sequencing project: providing services to taxonomists for standard genome sequencing and annotation.</title>
        <authorList>
            <consortium name="The Broad Institute Genomics Platform"/>
            <consortium name="The Broad Institute Genome Sequencing Center for Infectious Disease"/>
            <person name="Wu L."/>
            <person name="Ma J."/>
        </authorList>
    </citation>
    <scope>NUCLEOTIDE SEQUENCE [LARGE SCALE GENOMIC DNA]</scope>
    <source>
        <strain evidence="9">JCM 17494</strain>
    </source>
</reference>
<dbReference type="PANTHER" id="PTHR43394">
    <property type="entry name" value="ATP-DEPENDENT PERMEASE MDL1, MITOCHONDRIAL"/>
    <property type="match status" value="1"/>
</dbReference>
<evidence type="ECO:0000259" key="7">
    <source>
        <dbReference type="PROSITE" id="PS50929"/>
    </source>
</evidence>
<proteinExistence type="predicted"/>